<dbReference type="Pfam" id="PF17820">
    <property type="entry name" value="PDZ_6"/>
    <property type="match status" value="1"/>
</dbReference>
<keyword evidence="6" id="KW-0645">Protease</keyword>
<evidence type="ECO:0000256" key="7">
    <source>
        <dbReference type="ARBA" id="ARBA00022729"/>
    </source>
</evidence>
<evidence type="ECO:0000313" key="18">
    <source>
        <dbReference type="Proteomes" id="UP000782312"/>
    </source>
</evidence>
<gene>
    <name evidence="17" type="ORF">HYZ11_10100</name>
</gene>
<accession>A0A932MMR9</accession>
<dbReference type="Pfam" id="PF13180">
    <property type="entry name" value="PDZ_2"/>
    <property type="match status" value="1"/>
</dbReference>
<dbReference type="InterPro" id="IPR001940">
    <property type="entry name" value="Peptidase_S1C"/>
</dbReference>
<evidence type="ECO:0000256" key="6">
    <source>
        <dbReference type="ARBA" id="ARBA00022670"/>
    </source>
</evidence>
<protein>
    <recommendedName>
        <fullName evidence="5">Probable periplasmic serine endoprotease DegP-like</fullName>
        <ecNumber evidence="4">3.4.21.107</ecNumber>
    </recommendedName>
    <alternativeName>
        <fullName evidence="13">Protease Do</fullName>
    </alternativeName>
</protein>
<evidence type="ECO:0000256" key="8">
    <source>
        <dbReference type="ARBA" id="ARBA00022737"/>
    </source>
</evidence>
<dbReference type="NCBIfam" id="TIGR02037">
    <property type="entry name" value="degP_htrA_DO"/>
    <property type="match status" value="1"/>
</dbReference>
<sequence length="492" mass="52397">MTMRSVASRQRFVKWISWLPVLVLAAFLAGPPLADRPAFAAAAVQGLPSLADLAERLRPSVVNISAETVVQAQPGIPGMPGDPWPEMFRRFFEGQPLPFPESGPPIEQRSTSLGSGFLIDKDGFVLTNNHVIEKATGITVILDNRKRRKATVVGRDPLTDLALLKVEKRPGDNFVPVALGDSDKLRVGEWVMAIGNPFGLSHTVTAGIVSAKGRMIGAGRFDDFIQTDASINPGNSGGPLFNLQGQVVGINTAIFSRAGGNIGIGFAIPANMAKTIVPQLRKGSVVRGFLGVSIQSVNETMAKSLGLKEQRGAIVASVVDDSPAAKAGIRRGDVITSLNEQKIEKARDLSRIAADLKPGTAVRVAVLRAGKPLALTVTMGRMPDEEQMVARAPARENITSSLGIQVQDLTPDIARQVGVRTRSGVVITNVTQGSPAAQVGLQRGDVIIEVNQKRVRNVAEMGQALQQGKGTGNLFFVERKGSTFYMAIENQG</sequence>
<evidence type="ECO:0000256" key="10">
    <source>
        <dbReference type="ARBA" id="ARBA00022801"/>
    </source>
</evidence>
<dbReference type="Gene3D" id="2.40.10.120">
    <property type="match status" value="1"/>
</dbReference>
<feature type="binding site" evidence="15">
    <location>
        <begin position="234"/>
        <end position="236"/>
    </location>
    <ligand>
        <name>substrate</name>
    </ligand>
</feature>
<feature type="binding site" evidence="15">
    <location>
        <position position="130"/>
    </location>
    <ligand>
        <name>substrate</name>
    </ligand>
</feature>
<dbReference type="EC" id="3.4.21.107" evidence="4"/>
<feature type="active site" description="Charge relay system" evidence="14">
    <location>
        <position position="236"/>
    </location>
</feature>
<dbReference type="GO" id="GO:0006508">
    <property type="term" value="P:proteolysis"/>
    <property type="evidence" value="ECO:0007669"/>
    <property type="project" value="UniProtKB-KW"/>
</dbReference>
<comment type="catalytic activity">
    <reaction evidence="1">
        <text>Acts on substrates that are at least partially unfolded. The cleavage site P1 residue is normally between a pair of hydrophobic residues, such as Val-|-Val.</text>
        <dbReference type="EC" id="3.4.21.107"/>
    </reaction>
</comment>
<keyword evidence="8" id="KW-0677">Repeat</keyword>
<evidence type="ECO:0000256" key="13">
    <source>
        <dbReference type="ARBA" id="ARBA00032850"/>
    </source>
</evidence>
<dbReference type="FunFam" id="2.40.10.120:FF:000007">
    <property type="entry name" value="Periplasmic serine endoprotease DegP-like"/>
    <property type="match status" value="1"/>
</dbReference>
<feature type="active site" description="Charge relay system" evidence="14">
    <location>
        <position position="130"/>
    </location>
</feature>
<evidence type="ECO:0000256" key="5">
    <source>
        <dbReference type="ARBA" id="ARBA00013958"/>
    </source>
</evidence>
<comment type="subcellular location">
    <subcellularLocation>
        <location evidence="2">Periplasm</location>
    </subcellularLocation>
</comment>
<dbReference type="SUPFAM" id="SSF50156">
    <property type="entry name" value="PDZ domain-like"/>
    <property type="match status" value="2"/>
</dbReference>
<dbReference type="Gene3D" id="2.30.42.10">
    <property type="match status" value="2"/>
</dbReference>
<dbReference type="Proteomes" id="UP000782312">
    <property type="component" value="Unassembled WGS sequence"/>
</dbReference>
<reference evidence="17" key="1">
    <citation type="submission" date="2020-07" db="EMBL/GenBank/DDBJ databases">
        <title>Huge and variable diversity of episymbiotic CPR bacteria and DPANN archaea in groundwater ecosystems.</title>
        <authorList>
            <person name="He C.Y."/>
            <person name="Keren R."/>
            <person name="Whittaker M."/>
            <person name="Farag I.F."/>
            <person name="Doudna J."/>
            <person name="Cate J.H.D."/>
            <person name="Banfield J.F."/>
        </authorList>
    </citation>
    <scope>NUCLEOTIDE SEQUENCE</scope>
    <source>
        <strain evidence="17">NC_groundwater_763_Ag_S-0.2um_68_21</strain>
    </source>
</reference>
<keyword evidence="7" id="KW-0732">Signal</keyword>
<dbReference type="InterPro" id="IPR011782">
    <property type="entry name" value="Pept_S1C_Do"/>
</dbReference>
<dbReference type="PRINTS" id="PR00834">
    <property type="entry name" value="PROTEASES2C"/>
</dbReference>
<dbReference type="PANTHER" id="PTHR22939:SF130">
    <property type="entry name" value="PERIPLASMIC SERINE ENDOPROTEASE DEGP-LIKE-RELATED"/>
    <property type="match status" value="1"/>
</dbReference>
<dbReference type="InterPro" id="IPR001478">
    <property type="entry name" value="PDZ"/>
</dbReference>
<organism evidence="17 18">
    <name type="scientific">Tectimicrobiota bacterium</name>
    <dbReference type="NCBI Taxonomy" id="2528274"/>
    <lineage>
        <taxon>Bacteria</taxon>
        <taxon>Pseudomonadati</taxon>
        <taxon>Nitrospinota/Tectimicrobiota group</taxon>
        <taxon>Candidatus Tectimicrobiota</taxon>
    </lineage>
</organism>
<evidence type="ECO:0000256" key="2">
    <source>
        <dbReference type="ARBA" id="ARBA00004418"/>
    </source>
</evidence>
<feature type="active site" description="Charge relay system" evidence="14">
    <location>
        <position position="160"/>
    </location>
</feature>
<dbReference type="GO" id="GO:0042597">
    <property type="term" value="C:periplasmic space"/>
    <property type="evidence" value="ECO:0007669"/>
    <property type="project" value="UniProtKB-SubCell"/>
</dbReference>
<proteinExistence type="inferred from homology"/>
<evidence type="ECO:0000256" key="11">
    <source>
        <dbReference type="ARBA" id="ARBA00022825"/>
    </source>
</evidence>
<dbReference type="GO" id="GO:0004252">
    <property type="term" value="F:serine-type endopeptidase activity"/>
    <property type="evidence" value="ECO:0007669"/>
    <property type="project" value="InterPro"/>
</dbReference>
<dbReference type="EMBL" id="JACPUR010000021">
    <property type="protein sequence ID" value="MBI3127945.1"/>
    <property type="molecule type" value="Genomic_DNA"/>
</dbReference>
<dbReference type="AlphaFoldDB" id="A0A932MMR9"/>
<dbReference type="SUPFAM" id="SSF50494">
    <property type="entry name" value="Trypsin-like serine proteases"/>
    <property type="match status" value="1"/>
</dbReference>
<evidence type="ECO:0000256" key="14">
    <source>
        <dbReference type="PIRSR" id="PIRSR611782-1"/>
    </source>
</evidence>
<evidence type="ECO:0000256" key="15">
    <source>
        <dbReference type="PIRSR" id="PIRSR611782-2"/>
    </source>
</evidence>
<evidence type="ECO:0000259" key="16">
    <source>
        <dbReference type="PROSITE" id="PS50106"/>
    </source>
</evidence>
<evidence type="ECO:0000313" key="17">
    <source>
        <dbReference type="EMBL" id="MBI3127945.1"/>
    </source>
</evidence>
<keyword evidence="12" id="KW-0346">Stress response</keyword>
<name>A0A932MMR9_UNCTE</name>
<feature type="binding site" evidence="15">
    <location>
        <position position="67"/>
    </location>
    <ligand>
        <name>substrate</name>
    </ligand>
</feature>
<dbReference type="InterPro" id="IPR036034">
    <property type="entry name" value="PDZ_sf"/>
</dbReference>
<keyword evidence="9" id="KW-0574">Periplasm</keyword>
<feature type="domain" description="PDZ" evidence="16">
    <location>
        <begin position="376"/>
        <end position="458"/>
    </location>
</feature>
<dbReference type="InterPro" id="IPR009003">
    <property type="entry name" value="Peptidase_S1_PA"/>
</dbReference>
<evidence type="ECO:0000256" key="4">
    <source>
        <dbReference type="ARBA" id="ARBA00013035"/>
    </source>
</evidence>
<evidence type="ECO:0000256" key="12">
    <source>
        <dbReference type="ARBA" id="ARBA00023016"/>
    </source>
</evidence>
<evidence type="ECO:0000256" key="3">
    <source>
        <dbReference type="ARBA" id="ARBA00010541"/>
    </source>
</evidence>
<dbReference type="InterPro" id="IPR041489">
    <property type="entry name" value="PDZ_6"/>
</dbReference>
<dbReference type="SMART" id="SM00228">
    <property type="entry name" value="PDZ"/>
    <property type="match status" value="2"/>
</dbReference>
<dbReference type="PANTHER" id="PTHR22939">
    <property type="entry name" value="SERINE PROTEASE FAMILY S1C HTRA-RELATED"/>
    <property type="match status" value="1"/>
</dbReference>
<dbReference type="CDD" id="cd10839">
    <property type="entry name" value="cpPDZ1_DegP-like"/>
    <property type="match status" value="1"/>
</dbReference>
<keyword evidence="11" id="KW-0720">Serine protease</keyword>
<feature type="domain" description="PDZ" evidence="16">
    <location>
        <begin position="274"/>
        <end position="370"/>
    </location>
</feature>
<feature type="binding site" evidence="15">
    <location>
        <position position="160"/>
    </location>
    <ligand>
        <name>substrate</name>
    </ligand>
</feature>
<comment type="similarity">
    <text evidence="3">Belongs to the peptidase S1C family.</text>
</comment>
<evidence type="ECO:0000256" key="9">
    <source>
        <dbReference type="ARBA" id="ARBA00022764"/>
    </source>
</evidence>
<dbReference type="PROSITE" id="PS50106">
    <property type="entry name" value="PDZ"/>
    <property type="match status" value="2"/>
</dbReference>
<keyword evidence="10" id="KW-0378">Hydrolase</keyword>
<dbReference type="Pfam" id="PF13365">
    <property type="entry name" value="Trypsin_2"/>
    <property type="match status" value="1"/>
</dbReference>
<comment type="caution">
    <text evidence="17">The sequence shown here is derived from an EMBL/GenBank/DDBJ whole genome shotgun (WGS) entry which is preliminary data.</text>
</comment>
<evidence type="ECO:0000256" key="1">
    <source>
        <dbReference type="ARBA" id="ARBA00001772"/>
    </source>
</evidence>